<organism evidence="2 3">
    <name type="scientific">Punica granatum</name>
    <name type="common">Pomegranate</name>
    <dbReference type="NCBI Taxonomy" id="22663"/>
    <lineage>
        <taxon>Eukaryota</taxon>
        <taxon>Viridiplantae</taxon>
        <taxon>Streptophyta</taxon>
        <taxon>Embryophyta</taxon>
        <taxon>Tracheophyta</taxon>
        <taxon>Spermatophyta</taxon>
        <taxon>Magnoliopsida</taxon>
        <taxon>eudicotyledons</taxon>
        <taxon>Gunneridae</taxon>
        <taxon>Pentapetalae</taxon>
        <taxon>rosids</taxon>
        <taxon>malvids</taxon>
        <taxon>Myrtales</taxon>
        <taxon>Lythraceae</taxon>
        <taxon>Punica</taxon>
    </lineage>
</organism>
<feature type="region of interest" description="Disordered" evidence="1">
    <location>
        <begin position="56"/>
        <end position="79"/>
    </location>
</feature>
<evidence type="ECO:0000313" key="2">
    <source>
        <dbReference type="EMBL" id="PKI60911.1"/>
    </source>
</evidence>
<feature type="compositionally biased region" description="Basic and acidic residues" evidence="1">
    <location>
        <begin position="144"/>
        <end position="153"/>
    </location>
</feature>
<dbReference type="Proteomes" id="UP000233551">
    <property type="component" value="Unassembled WGS sequence"/>
</dbReference>
<feature type="compositionally biased region" description="Low complexity" evidence="1">
    <location>
        <begin position="126"/>
        <end position="142"/>
    </location>
</feature>
<gene>
    <name evidence="2" type="ORF">CRG98_018688</name>
</gene>
<dbReference type="AlphaFoldDB" id="A0A2I0JX87"/>
<sequence length="185" mass="20782">MELYGKIVQLLSESSLEVFFLEVASNPLESTEASHLIESIRAEFIILENETNNLEDFDEPLDVPRQRRPPRPSGNIEMKISPFKGTSSLEEYLEWVQGVEKVFECQNYTKGQKVERQRRRGTSGGNKPNVPSSSYSSFVPKSTQKLEEKKEPAVEAAVGKGKKTALDTSNAWDLAILPPNAPTRR</sequence>
<protein>
    <submittedName>
        <fullName evidence="2">Uncharacterized protein</fullName>
    </submittedName>
</protein>
<feature type="region of interest" description="Disordered" evidence="1">
    <location>
        <begin position="111"/>
        <end position="185"/>
    </location>
</feature>
<name>A0A2I0JX87_PUNGR</name>
<dbReference type="EMBL" id="PGOL01001098">
    <property type="protein sequence ID" value="PKI60911.1"/>
    <property type="molecule type" value="Genomic_DNA"/>
</dbReference>
<keyword evidence="3" id="KW-1185">Reference proteome</keyword>
<evidence type="ECO:0000256" key="1">
    <source>
        <dbReference type="SAM" id="MobiDB-lite"/>
    </source>
</evidence>
<comment type="caution">
    <text evidence="2">The sequence shown here is derived from an EMBL/GenBank/DDBJ whole genome shotgun (WGS) entry which is preliminary data.</text>
</comment>
<evidence type="ECO:0000313" key="3">
    <source>
        <dbReference type="Proteomes" id="UP000233551"/>
    </source>
</evidence>
<accession>A0A2I0JX87</accession>
<proteinExistence type="predicted"/>
<reference evidence="2 3" key="1">
    <citation type="submission" date="2017-11" db="EMBL/GenBank/DDBJ databases">
        <title>De-novo sequencing of pomegranate (Punica granatum L.) genome.</title>
        <authorList>
            <person name="Akparov Z."/>
            <person name="Amiraslanov A."/>
            <person name="Hajiyeva S."/>
            <person name="Abbasov M."/>
            <person name="Kaur K."/>
            <person name="Hamwieh A."/>
            <person name="Solovyev V."/>
            <person name="Salamov A."/>
            <person name="Braich B."/>
            <person name="Kosarev P."/>
            <person name="Mahmoud A."/>
            <person name="Hajiyev E."/>
            <person name="Babayeva S."/>
            <person name="Izzatullayeva V."/>
            <person name="Mammadov A."/>
            <person name="Mammadov A."/>
            <person name="Sharifova S."/>
            <person name="Ojaghi J."/>
            <person name="Eynullazada K."/>
            <person name="Bayramov B."/>
            <person name="Abdulazimova A."/>
            <person name="Shahmuradov I."/>
        </authorList>
    </citation>
    <scope>NUCLEOTIDE SEQUENCE [LARGE SCALE GENOMIC DNA]</scope>
    <source>
        <strain evidence="3">cv. AG2017</strain>
        <tissue evidence="2">Leaf</tissue>
    </source>
</reference>